<gene>
    <name evidence="2" type="ORF">ATN88_20910</name>
</gene>
<dbReference type="RefSeq" id="WP_067413294.1">
    <property type="nucleotide sequence ID" value="NZ_LNTY01000022.1"/>
</dbReference>
<dbReference type="Pfam" id="PF11075">
    <property type="entry name" value="DUF2780"/>
    <property type="match status" value="1"/>
</dbReference>
<organism evidence="2 3">
    <name type="scientific">Enterovibrio coralii</name>
    <dbReference type="NCBI Taxonomy" id="294935"/>
    <lineage>
        <taxon>Bacteria</taxon>
        <taxon>Pseudomonadati</taxon>
        <taxon>Pseudomonadota</taxon>
        <taxon>Gammaproteobacteria</taxon>
        <taxon>Vibrionales</taxon>
        <taxon>Vibrionaceae</taxon>
        <taxon>Enterovibrio</taxon>
    </lineage>
</organism>
<protein>
    <recommendedName>
        <fullName evidence="4">DUF2780 domain-containing protein</fullName>
    </recommendedName>
</protein>
<evidence type="ECO:0000256" key="1">
    <source>
        <dbReference type="SAM" id="SignalP"/>
    </source>
</evidence>
<evidence type="ECO:0000313" key="3">
    <source>
        <dbReference type="Proteomes" id="UP000070529"/>
    </source>
</evidence>
<dbReference type="STRING" id="294935.ATN88_20910"/>
<sequence length="167" mass="17274">MGKNVIWVMLSSLLILVAAPSKATGLGDLLSEANKDASNLLSGVSTQTADNPLTELLSKDLDINDAQAAGGAGAMLAMAYQTLGDSQSSELLEKIPGMDSLTEMIPGGLGSNLSDIASVQKVFNMLGLEPEMVQKFAPVILNYLTGEGASDGLTSALSSLWSDKTPN</sequence>
<dbReference type="EMBL" id="LNTY01000022">
    <property type="protein sequence ID" value="KXF82508.1"/>
    <property type="molecule type" value="Genomic_DNA"/>
</dbReference>
<comment type="caution">
    <text evidence="2">The sequence shown here is derived from an EMBL/GenBank/DDBJ whole genome shotgun (WGS) entry which is preliminary data.</text>
</comment>
<reference evidence="2 3" key="1">
    <citation type="submission" date="2015-11" db="EMBL/GenBank/DDBJ databases">
        <title>Genomic Taxonomy of the Vibrionaceae.</title>
        <authorList>
            <person name="Gomez-Gil B."/>
            <person name="Enciso-Ibarra J."/>
        </authorList>
    </citation>
    <scope>NUCLEOTIDE SEQUENCE [LARGE SCALE GENOMIC DNA]</scope>
    <source>
        <strain evidence="2 3">CAIM 912</strain>
    </source>
</reference>
<proteinExistence type="predicted"/>
<dbReference type="Proteomes" id="UP000070529">
    <property type="component" value="Unassembled WGS sequence"/>
</dbReference>
<feature type="chain" id="PRO_5007465863" description="DUF2780 domain-containing protein" evidence="1">
    <location>
        <begin position="24"/>
        <end position="167"/>
    </location>
</feature>
<keyword evidence="1" id="KW-0732">Signal</keyword>
<keyword evidence="3" id="KW-1185">Reference proteome</keyword>
<feature type="signal peptide" evidence="1">
    <location>
        <begin position="1"/>
        <end position="23"/>
    </location>
</feature>
<dbReference type="InterPro" id="IPR021302">
    <property type="entry name" value="DUF2780_VcgC/VcgE"/>
</dbReference>
<evidence type="ECO:0008006" key="4">
    <source>
        <dbReference type="Google" id="ProtNLM"/>
    </source>
</evidence>
<dbReference type="OrthoDB" id="8546843at2"/>
<name>A0A135IAT2_9GAMM</name>
<dbReference type="AlphaFoldDB" id="A0A135IAT2"/>
<evidence type="ECO:0000313" key="2">
    <source>
        <dbReference type="EMBL" id="KXF82508.1"/>
    </source>
</evidence>
<accession>A0A135IAT2</accession>